<sequence>MSRNEKRLELIQANTLAYETKIISNTNVDSSLRKCGVFIRKLRSQLNAANETTILTEIDTLNIERYLHEIIDATVDGIGKYRSADDLFAAVSIVSKLHQRLDGFTYPFILGVYNMLAESASSGSLIESSFKYYLRAFTELWMVAIIRTPAQDFSGIASDSYPVIASTFQYDSNMPSPLEVLRALLRDDTSTCSLLPGVLYFAKSYKKSILGIGVTDSDNSLVTDKQRSNFLTIIKQYNQAVTKHLEDTFSDLISKNSDLRNLFIRKGRIDTSAQNSFDYQINKFLTTLGLGEQMALLLNEKPFYPDQNLIGADEQAKITISRNDEDSAANGEDIMDNTIWEDEDEFEFYHPAPLNVEQAAGPAGGSNDANDMNDHILNIIKADANRPETNIGDTEDPEDTTNVVNAQEIVKNIHGLEKKDMNELMSIILGLKSHLNMLTTDGFAARTCAVRVKKITNHLLPILTDEASHPAHLVKYHARFVALLRMEFPSLLNNVLDFLVRRFITLSYRPLINAFNSRRVWIAAYIAEFVKFGLIPYYAIMYCLKKVVVNLTAGNIISFCTLMEGCGRVLYSRKETGEFVEEMIKTVKRKMAKLPAHIKTAVEYAITSSKPIVREKVYVKERSETYMFLRYLMYQELSKENFSEIITVQRSLDWNSDDTIKALRKVYVKPYRYGDSKISYAARCLSGLKETHPDFVICAIDECIEMFLLGMQQNDSRQRQRRLALAEYFGHLYCVDCLPEKAMHMLIQSCLSFGHAKGIIDPKKDCEMDRRDDHFRLRLLSFLLKPARETLSSNSKEYITLQNIVADLQSLILHYVKCKTPLTREEEYQIGETLKRFGGKLFNDTAVTVEKKEVPFVDSVDYFGRRAKTGGTRRTLFDVSTPPAERSSVLEQMANASKSKASMLGEKGEFSRNIKGVYLRSDDNFAYVDRTSEDLENTDELEEKKALTFDEELEMLMSEGLNLTESPAAEAHRLDVPLVNSTKLIPEATGGVRLLYRGDGKSEVATVEMTTHIGDIFKDVEKRKEAEKAEKEKNLAFIMSYVEELDTSSESDISENGSGRGGDLELEVKRMSDRSMARLRDDIEKYFE</sequence>
<keyword evidence="4" id="KW-1185">Reference proteome</keyword>
<reference evidence="4" key="1">
    <citation type="submission" date="2016-02" db="EMBL/GenBank/DDBJ databases">
        <title>Comparative genomics of biotechnologically important yeasts.</title>
        <authorList>
            <consortium name="DOE Joint Genome Institute"/>
            <person name="Riley R."/>
            <person name="Haridas S."/>
            <person name="Wolfe K.H."/>
            <person name="Lopes M.R."/>
            <person name="Hittinger C.T."/>
            <person name="Goker M."/>
            <person name="Salamov A."/>
            <person name="Wisecaver J."/>
            <person name="Long T.M."/>
            <person name="Aerts A.L."/>
            <person name="Barry K."/>
            <person name="Choi C."/>
            <person name="Clum A."/>
            <person name="Coughlan A.Y."/>
            <person name="Deshpande S."/>
            <person name="Douglass A.P."/>
            <person name="Hanson S.J."/>
            <person name="Klenk H.-P."/>
            <person name="Labutti K."/>
            <person name="Lapidus A."/>
            <person name="Lindquist E."/>
            <person name="Lipzen A."/>
            <person name="Meier-Kolthoff J.P."/>
            <person name="Ohm R.A."/>
            <person name="Otillar R.P."/>
            <person name="Pangilinan J."/>
            <person name="Peng Y."/>
            <person name="Rokas A."/>
            <person name="Rosa C.A."/>
            <person name="Scheuner C."/>
            <person name="Sibirny A.A."/>
            <person name="Slot J.C."/>
            <person name="Stielow J.B."/>
            <person name="Sun H."/>
            <person name="Kurtzman C.P."/>
            <person name="Blackwell M."/>
            <person name="Jeffries T.W."/>
            <person name="Grigoriev I.V."/>
        </authorList>
    </citation>
    <scope>NUCLEOTIDE SEQUENCE [LARGE SCALE GENOMIC DNA]</scope>
    <source>
        <strain evidence="4">NRRL Y-17796</strain>
    </source>
</reference>
<dbReference type="InterPro" id="IPR016024">
    <property type="entry name" value="ARM-type_fold"/>
</dbReference>
<protein>
    <recommendedName>
        <fullName evidence="2">MIF4G domain-containing protein</fullName>
    </recommendedName>
</protein>
<dbReference type="Pfam" id="PF02854">
    <property type="entry name" value="MIF4G"/>
    <property type="match status" value="1"/>
</dbReference>
<dbReference type="OrthoDB" id="27832at2759"/>
<feature type="region of interest" description="Disordered" evidence="1">
    <location>
        <begin position="1047"/>
        <end position="1067"/>
    </location>
</feature>
<dbReference type="PANTHER" id="PTHR12839">
    <property type="entry name" value="NONSENSE-MEDIATED MRNA DECAY PROTEIN 2 UP-FRAMESHIFT SUPPRESSOR 2"/>
    <property type="match status" value="1"/>
</dbReference>
<dbReference type="SMART" id="SM00543">
    <property type="entry name" value="MIF4G"/>
    <property type="match status" value="1"/>
</dbReference>
<evidence type="ECO:0000259" key="2">
    <source>
        <dbReference type="SMART" id="SM00543"/>
    </source>
</evidence>
<dbReference type="InterPro" id="IPR003890">
    <property type="entry name" value="MIF4G-like_typ-3"/>
</dbReference>
<dbReference type="InterPro" id="IPR039762">
    <property type="entry name" value="Nmd2/UPF2"/>
</dbReference>
<dbReference type="Gene3D" id="1.25.40.180">
    <property type="match status" value="3"/>
</dbReference>
<name>A0A1E4TCD8_9ASCO</name>
<feature type="domain" description="MIF4G" evidence="2">
    <location>
        <begin position="627"/>
        <end position="840"/>
    </location>
</feature>
<dbReference type="PANTHER" id="PTHR12839:SF7">
    <property type="entry name" value="REGULATOR OF NONSENSE TRANSCRIPTS 2"/>
    <property type="match status" value="1"/>
</dbReference>
<dbReference type="GO" id="GO:0000184">
    <property type="term" value="P:nuclear-transcribed mRNA catabolic process, nonsense-mediated decay"/>
    <property type="evidence" value="ECO:0007669"/>
    <property type="project" value="InterPro"/>
</dbReference>
<proteinExistence type="predicted"/>
<dbReference type="SUPFAM" id="SSF48371">
    <property type="entry name" value="ARM repeat"/>
    <property type="match status" value="2"/>
</dbReference>
<dbReference type="GO" id="GO:0003723">
    <property type="term" value="F:RNA binding"/>
    <property type="evidence" value="ECO:0007669"/>
    <property type="project" value="InterPro"/>
</dbReference>
<dbReference type="AlphaFoldDB" id="A0A1E4TCD8"/>
<evidence type="ECO:0000256" key="1">
    <source>
        <dbReference type="SAM" id="MobiDB-lite"/>
    </source>
</evidence>
<dbReference type="GO" id="GO:0005737">
    <property type="term" value="C:cytoplasm"/>
    <property type="evidence" value="ECO:0007669"/>
    <property type="project" value="TreeGrafter"/>
</dbReference>
<gene>
    <name evidence="3" type="ORF">CANCADRAFT_139623</name>
</gene>
<evidence type="ECO:0000313" key="3">
    <source>
        <dbReference type="EMBL" id="ODV89421.1"/>
    </source>
</evidence>
<organism evidence="3 4">
    <name type="scientific">Tortispora caseinolytica NRRL Y-17796</name>
    <dbReference type="NCBI Taxonomy" id="767744"/>
    <lineage>
        <taxon>Eukaryota</taxon>
        <taxon>Fungi</taxon>
        <taxon>Dikarya</taxon>
        <taxon>Ascomycota</taxon>
        <taxon>Saccharomycotina</taxon>
        <taxon>Trigonopsidomycetes</taxon>
        <taxon>Trigonopsidales</taxon>
        <taxon>Trigonopsidaceae</taxon>
        <taxon>Tortispora</taxon>
    </lineage>
</organism>
<accession>A0A1E4TCD8</accession>
<evidence type="ECO:0000313" key="4">
    <source>
        <dbReference type="Proteomes" id="UP000095023"/>
    </source>
</evidence>
<dbReference type="Proteomes" id="UP000095023">
    <property type="component" value="Unassembled WGS sequence"/>
</dbReference>
<dbReference type="GO" id="GO:0035145">
    <property type="term" value="C:exon-exon junction complex"/>
    <property type="evidence" value="ECO:0007669"/>
    <property type="project" value="TreeGrafter"/>
</dbReference>
<dbReference type="EMBL" id="KV453843">
    <property type="protein sequence ID" value="ODV89421.1"/>
    <property type="molecule type" value="Genomic_DNA"/>
</dbReference>